<dbReference type="OrthoDB" id="957496at2"/>
<comment type="caution">
    <text evidence="1">The sequence shown here is derived from an EMBL/GenBank/DDBJ whole genome shotgun (WGS) entry which is preliminary data.</text>
</comment>
<protein>
    <submittedName>
        <fullName evidence="1">Uncharacterized protein</fullName>
    </submittedName>
</protein>
<gene>
    <name evidence="1" type="ORF">DQQ10_14270</name>
</gene>
<evidence type="ECO:0000313" key="1">
    <source>
        <dbReference type="EMBL" id="RAW00740.1"/>
    </source>
</evidence>
<proteinExistence type="predicted"/>
<organism evidence="1 2">
    <name type="scientific">Pseudochryseolinea flava</name>
    <dbReference type="NCBI Taxonomy" id="2059302"/>
    <lineage>
        <taxon>Bacteria</taxon>
        <taxon>Pseudomonadati</taxon>
        <taxon>Bacteroidota</taxon>
        <taxon>Cytophagia</taxon>
        <taxon>Cytophagales</taxon>
        <taxon>Fulvivirgaceae</taxon>
        <taxon>Pseudochryseolinea</taxon>
    </lineage>
</organism>
<accession>A0A364Y268</accession>
<dbReference type="AlphaFoldDB" id="A0A364Y268"/>
<dbReference type="RefSeq" id="WP_112747541.1">
    <property type="nucleotide sequence ID" value="NZ_QMFY01000006.1"/>
</dbReference>
<evidence type="ECO:0000313" key="2">
    <source>
        <dbReference type="Proteomes" id="UP000251889"/>
    </source>
</evidence>
<name>A0A364Y268_9BACT</name>
<dbReference type="Proteomes" id="UP000251889">
    <property type="component" value="Unassembled WGS sequence"/>
</dbReference>
<dbReference type="EMBL" id="QMFY01000006">
    <property type="protein sequence ID" value="RAW00740.1"/>
    <property type="molecule type" value="Genomic_DNA"/>
</dbReference>
<sequence>MKKVMIILGVFCAVAVAVFVIRKKSDQNISISIAESRDAIALTVSYPEEKSAMVHDYIREQMKADLPDLIDAFVNHPRTTEEPLQFELTSSDGDLKIVMDKNENSSAACRHLKQVGNEIGAIVSR</sequence>
<keyword evidence="2" id="KW-1185">Reference proteome</keyword>
<reference evidence="1 2" key="1">
    <citation type="submission" date="2018-06" db="EMBL/GenBank/DDBJ databases">
        <title>Chryseolinea flavus sp. nov., a member of the phylum Bacteroidetes isolated from soil.</title>
        <authorList>
            <person name="Li Y."/>
            <person name="Wang J."/>
        </authorList>
    </citation>
    <scope>NUCLEOTIDE SEQUENCE [LARGE SCALE GENOMIC DNA]</scope>
    <source>
        <strain evidence="1 2">SDU1-6</strain>
    </source>
</reference>